<accession>A0A7S5RFJ4</accession>
<dbReference type="EMBL" id="MN988555">
    <property type="protein sequence ID" value="QIG76550.1"/>
    <property type="molecule type" value="Genomic_DNA"/>
</dbReference>
<name>A0A7S5RFJ4_9CAUD</name>
<evidence type="ECO:0000313" key="2">
    <source>
        <dbReference type="Proteomes" id="UP000626490"/>
    </source>
</evidence>
<dbReference type="Proteomes" id="UP000626490">
    <property type="component" value="Segment"/>
</dbReference>
<protein>
    <submittedName>
        <fullName evidence="1">Uncharacterized protein</fullName>
    </submittedName>
</protein>
<evidence type="ECO:0000313" key="1">
    <source>
        <dbReference type="EMBL" id="QIG76550.1"/>
    </source>
</evidence>
<proteinExistence type="predicted"/>
<organism evidence="1 2">
    <name type="scientific">Rhizobium phage RHph_I1_6</name>
    <dbReference type="NCBI Taxonomy" id="2509728"/>
    <lineage>
        <taxon>Viruses</taxon>
        <taxon>Duplodnaviria</taxon>
        <taxon>Heunggongvirae</taxon>
        <taxon>Uroviricota</taxon>
        <taxon>Caudoviricetes</taxon>
        <taxon>Schitoviridae</taxon>
        <taxon>Demetervirinae</taxon>
        <taxon>Cyamitesvirus</taxon>
        <taxon>Cyamitesvirus I16</taxon>
    </lineage>
</organism>
<gene>
    <name evidence="1" type="ORF">EVC27_025</name>
</gene>
<sequence length="154" mass="17543">MPSAKKGDVVKCLVSDYSEYEKGDEAFVLGVSQLHIKLANRKSPIGYAWYLSKNWAFVRRGHPAAEDTRRETMAAYEKTKYFVAVLDEEQTTPQFLVLNMDSVGPLRDMKSEAFTDARTRIRADDAGKRLVILQTIALVEEEDPRPPIKITEYK</sequence>
<reference evidence="1" key="1">
    <citation type="submission" date="2020-01" db="EMBL/GenBank/DDBJ databases">
        <title>Patterns of diversity and host range of bacteriophage communities associated with bean-nodulatin bacteria.</title>
        <authorList>
            <person name="Vann Cauwenberghe J."/>
            <person name="Santamaria R.I."/>
            <person name="Bustos P."/>
            <person name="Juarez S."/>
            <person name="Gonzalez V."/>
        </authorList>
    </citation>
    <scope>NUCLEOTIDE SEQUENCE</scope>
</reference>
<keyword evidence="2" id="KW-1185">Reference proteome</keyword>